<evidence type="ECO:0000256" key="1">
    <source>
        <dbReference type="ARBA" id="ARBA00022801"/>
    </source>
</evidence>
<dbReference type="InterPro" id="IPR035965">
    <property type="entry name" value="PAS-like_dom_sf"/>
</dbReference>
<dbReference type="Gene3D" id="2.10.70.100">
    <property type="match status" value="1"/>
</dbReference>
<dbReference type="InterPro" id="IPR000014">
    <property type="entry name" value="PAS"/>
</dbReference>
<dbReference type="Pfam" id="PF07228">
    <property type="entry name" value="SpoIIE"/>
    <property type="match status" value="1"/>
</dbReference>
<sequence>MSVPRKVDGGFMGGGDRILRLTPVNSSPDGSGELPREAVVSLLQATLDAMPTQGVWQLPIRDPAGAVVDFEVLAASPEARDIKDRVGKELVGLRMLEGYPSVAGSPLWEACLRVLATGEAEDVSPYVHREDDDGVPYLSTYSVRVAALQGGVFLSWVRHDREERLSTRLLHTERLGHLGWGHWSLVTGEVEWSDQLYVIHGRDVADGPFPLEHYREIAHPDDVPVVDHALSTLVESGGPHEFELRIRVDGEYRHVRTTAEVTRDAAGRPVEIHGVVQDVTDWRRTADELAEVSQRLEEESQLTARLQSIILPVQDAVPGLQLGVRYFPAETAPLGGDWYQAIHLDNEEALLAVGDVAGHGLAAASAMAKLRHAITGLAFADHDPAQILVALNRLLRRMRPDVLATAVVARYRVEDRTLTWTHAGHPPMLLVRGDKVHRLLHPGVLLGVFESVTYTCAQVRLEPDDLLLMFTDGLIERPGRDLFEGLDILSAAISEVVPKVPPDGRVAAVMEVLAPSNTGDDTCILVARIMPNALEVS</sequence>
<dbReference type="SMART" id="SM00331">
    <property type="entry name" value="PP2C_SIG"/>
    <property type="match status" value="1"/>
</dbReference>
<dbReference type="Pfam" id="PF08447">
    <property type="entry name" value="PAS_3"/>
    <property type="match status" value="1"/>
</dbReference>
<dbReference type="SMART" id="SM00086">
    <property type="entry name" value="PAC"/>
    <property type="match status" value="1"/>
</dbReference>
<dbReference type="SUPFAM" id="SSF55785">
    <property type="entry name" value="PYP-like sensor domain (PAS domain)"/>
    <property type="match status" value="1"/>
</dbReference>
<dbReference type="Proteomes" id="UP000327011">
    <property type="component" value="Unassembled WGS sequence"/>
</dbReference>
<dbReference type="RefSeq" id="WP_150933725.1">
    <property type="nucleotide sequence ID" value="NZ_VYTZ01000004.1"/>
</dbReference>
<evidence type="ECO:0000259" key="3">
    <source>
        <dbReference type="PROSITE" id="PS51746"/>
    </source>
</evidence>
<organism evidence="4 5">
    <name type="scientific">Microbispora cellulosiformans</name>
    <dbReference type="NCBI Taxonomy" id="2614688"/>
    <lineage>
        <taxon>Bacteria</taxon>
        <taxon>Bacillati</taxon>
        <taxon>Actinomycetota</taxon>
        <taxon>Actinomycetes</taxon>
        <taxon>Streptosporangiales</taxon>
        <taxon>Streptosporangiaceae</taxon>
        <taxon>Microbispora</taxon>
    </lineage>
</organism>
<dbReference type="PROSITE" id="PS50113">
    <property type="entry name" value="PAC"/>
    <property type="match status" value="1"/>
</dbReference>
<accession>A0A5J5K765</accession>
<feature type="domain" description="PAC" evidence="2">
    <location>
        <begin position="238"/>
        <end position="291"/>
    </location>
</feature>
<gene>
    <name evidence="4" type="ORF">F5972_13060</name>
</gene>
<dbReference type="GO" id="GO:0016791">
    <property type="term" value="F:phosphatase activity"/>
    <property type="evidence" value="ECO:0007669"/>
    <property type="project" value="TreeGrafter"/>
</dbReference>
<comment type="caution">
    <text evidence="4">The sequence shown here is derived from an EMBL/GenBank/DDBJ whole genome shotgun (WGS) entry which is preliminary data.</text>
</comment>
<protein>
    <submittedName>
        <fullName evidence="4">SpoIIE family protein phosphatase</fullName>
    </submittedName>
</protein>
<reference evidence="4 5" key="1">
    <citation type="submission" date="2019-09" db="EMBL/GenBank/DDBJ databases">
        <title>Screening of Novel Bioactive Compounds from Soil-Associated.</title>
        <authorList>
            <person name="Gong X."/>
        </authorList>
    </citation>
    <scope>NUCLEOTIDE SEQUENCE [LARGE SCALE GENOMIC DNA]</scope>
    <source>
        <strain evidence="4 5">Gxj-6</strain>
    </source>
</reference>
<dbReference type="SUPFAM" id="SSF81606">
    <property type="entry name" value="PP2C-like"/>
    <property type="match status" value="1"/>
</dbReference>
<dbReference type="Gene3D" id="3.60.40.10">
    <property type="entry name" value="PPM-type phosphatase domain"/>
    <property type="match status" value="1"/>
</dbReference>
<evidence type="ECO:0000259" key="2">
    <source>
        <dbReference type="PROSITE" id="PS50113"/>
    </source>
</evidence>
<dbReference type="CDD" id="cd00130">
    <property type="entry name" value="PAS"/>
    <property type="match status" value="1"/>
</dbReference>
<feature type="domain" description="PPM-type phosphatase" evidence="3">
    <location>
        <begin position="321"/>
        <end position="529"/>
    </location>
</feature>
<keyword evidence="1" id="KW-0378">Hydrolase</keyword>
<dbReference type="InterPro" id="IPR036457">
    <property type="entry name" value="PPM-type-like_dom_sf"/>
</dbReference>
<dbReference type="InterPro" id="IPR000700">
    <property type="entry name" value="PAS-assoc_C"/>
</dbReference>
<evidence type="ECO:0000313" key="4">
    <source>
        <dbReference type="EMBL" id="KAA9379125.1"/>
    </source>
</evidence>
<dbReference type="InterPro" id="IPR001610">
    <property type="entry name" value="PAC"/>
</dbReference>
<dbReference type="InterPro" id="IPR001932">
    <property type="entry name" value="PPM-type_phosphatase-like_dom"/>
</dbReference>
<keyword evidence="5" id="KW-1185">Reference proteome</keyword>
<proteinExistence type="predicted"/>
<dbReference type="AlphaFoldDB" id="A0A5J5K765"/>
<dbReference type="InterPro" id="IPR013655">
    <property type="entry name" value="PAS_fold_3"/>
</dbReference>
<dbReference type="InterPro" id="IPR052016">
    <property type="entry name" value="Bact_Sigma-Reg"/>
</dbReference>
<dbReference type="PANTHER" id="PTHR43156">
    <property type="entry name" value="STAGE II SPORULATION PROTEIN E-RELATED"/>
    <property type="match status" value="1"/>
</dbReference>
<dbReference type="PANTHER" id="PTHR43156:SF2">
    <property type="entry name" value="STAGE II SPORULATION PROTEIN E"/>
    <property type="match status" value="1"/>
</dbReference>
<dbReference type="Gene3D" id="3.30.450.20">
    <property type="entry name" value="PAS domain"/>
    <property type="match status" value="1"/>
</dbReference>
<dbReference type="EMBL" id="VYTZ01000004">
    <property type="protein sequence ID" value="KAA9379125.1"/>
    <property type="molecule type" value="Genomic_DNA"/>
</dbReference>
<name>A0A5J5K765_9ACTN</name>
<dbReference type="PROSITE" id="PS51746">
    <property type="entry name" value="PPM_2"/>
    <property type="match status" value="1"/>
</dbReference>
<evidence type="ECO:0000313" key="5">
    <source>
        <dbReference type="Proteomes" id="UP000327011"/>
    </source>
</evidence>